<dbReference type="RefSeq" id="WP_395810467.1">
    <property type="nucleotide sequence ID" value="NZ_CP043494.1"/>
</dbReference>
<sequence>MREGINGYFSLGMAYRLRAEGVTPDVLKAIVDRIEKIGSAHMPNAPQPGQKISEKAQKEVASLWTGKESGALAELRDGLAPWFTVDWMNFAACALHFERIMKQLALVTMPRPELSED</sequence>
<evidence type="ECO:0000313" key="2">
    <source>
        <dbReference type="Proteomes" id="UP001611383"/>
    </source>
</evidence>
<dbReference type="Proteomes" id="UP001611383">
    <property type="component" value="Chromosome"/>
</dbReference>
<reference evidence="1 2" key="1">
    <citation type="submission" date="2019-08" db="EMBL/GenBank/DDBJ databases">
        <title>Archangium and Cystobacter genomes.</title>
        <authorList>
            <person name="Chen I.-C.K."/>
            <person name="Wielgoss S."/>
        </authorList>
    </citation>
    <scope>NUCLEOTIDE SEQUENCE [LARGE SCALE GENOMIC DNA]</scope>
    <source>
        <strain evidence="1 2">Cbm 6</strain>
    </source>
</reference>
<organism evidence="1 2">
    <name type="scientific">Archangium minus</name>
    <dbReference type="NCBI Taxonomy" id="83450"/>
    <lineage>
        <taxon>Bacteria</taxon>
        <taxon>Pseudomonadati</taxon>
        <taxon>Myxococcota</taxon>
        <taxon>Myxococcia</taxon>
        <taxon>Myxococcales</taxon>
        <taxon>Cystobacterineae</taxon>
        <taxon>Archangiaceae</taxon>
        <taxon>Archangium</taxon>
    </lineage>
</organism>
<evidence type="ECO:0000313" key="1">
    <source>
        <dbReference type="EMBL" id="WNG50865.1"/>
    </source>
</evidence>
<dbReference type="EMBL" id="CP043494">
    <property type="protein sequence ID" value="WNG50865.1"/>
    <property type="molecule type" value="Genomic_DNA"/>
</dbReference>
<proteinExistence type="predicted"/>
<protein>
    <submittedName>
        <fullName evidence="1">Uncharacterized protein</fullName>
    </submittedName>
</protein>
<keyword evidence="2" id="KW-1185">Reference proteome</keyword>
<gene>
    <name evidence="1" type="ORF">F0U60_47130</name>
</gene>
<name>A0ABY9X637_9BACT</name>
<accession>A0ABY9X637</accession>